<dbReference type="Proteomes" id="UP000523795">
    <property type="component" value="Unassembled WGS sequence"/>
</dbReference>
<feature type="compositionally biased region" description="Gly residues" evidence="1">
    <location>
        <begin position="43"/>
        <end position="54"/>
    </location>
</feature>
<sequence length="114" mass="10965">MSEESNLVPNGAENVVRDGLTTPEPLPRDGAGPVEPAGEDGDLPGGAGSAGGETGMANSAGGIMYQDDDEAPGSSSGTAAAEVAGLNAPAGPAADQESGTPDDRGLTTDISPSD</sequence>
<reference evidence="2 3" key="1">
    <citation type="submission" date="2020-04" db="EMBL/GenBank/DDBJ databases">
        <authorList>
            <person name="Liu S."/>
        </authorList>
    </citation>
    <scope>NUCLEOTIDE SEQUENCE [LARGE SCALE GENOMIC DNA]</scope>
    <source>
        <strain evidence="2 3">CGMCC 1.15091</strain>
    </source>
</reference>
<evidence type="ECO:0000313" key="2">
    <source>
        <dbReference type="EMBL" id="NKX50502.1"/>
    </source>
</evidence>
<proteinExistence type="predicted"/>
<dbReference type="EMBL" id="JAAZSR010000097">
    <property type="protein sequence ID" value="NKX50502.1"/>
    <property type="molecule type" value="Genomic_DNA"/>
</dbReference>
<organism evidence="2 3">
    <name type="scientific">Arthrobacter deserti</name>
    <dbReference type="NCBI Taxonomy" id="1742687"/>
    <lineage>
        <taxon>Bacteria</taxon>
        <taxon>Bacillati</taxon>
        <taxon>Actinomycetota</taxon>
        <taxon>Actinomycetes</taxon>
        <taxon>Micrococcales</taxon>
        <taxon>Micrococcaceae</taxon>
        <taxon>Arthrobacter</taxon>
    </lineage>
</organism>
<evidence type="ECO:0000313" key="3">
    <source>
        <dbReference type="Proteomes" id="UP000523795"/>
    </source>
</evidence>
<gene>
    <name evidence="2" type="ORF">HER39_07960</name>
</gene>
<comment type="caution">
    <text evidence="2">The sequence shown here is derived from an EMBL/GenBank/DDBJ whole genome shotgun (WGS) entry which is preliminary data.</text>
</comment>
<keyword evidence="3" id="KW-1185">Reference proteome</keyword>
<protein>
    <submittedName>
        <fullName evidence="2">Uncharacterized protein</fullName>
    </submittedName>
</protein>
<name>A0ABX1JMI1_9MICC</name>
<feature type="region of interest" description="Disordered" evidence="1">
    <location>
        <begin position="1"/>
        <end position="114"/>
    </location>
</feature>
<accession>A0ABX1JMI1</accession>
<evidence type="ECO:0000256" key="1">
    <source>
        <dbReference type="SAM" id="MobiDB-lite"/>
    </source>
</evidence>